<organism evidence="2 3">
    <name type="scientific">Elysia marginata</name>
    <dbReference type="NCBI Taxonomy" id="1093978"/>
    <lineage>
        <taxon>Eukaryota</taxon>
        <taxon>Metazoa</taxon>
        <taxon>Spiralia</taxon>
        <taxon>Lophotrochozoa</taxon>
        <taxon>Mollusca</taxon>
        <taxon>Gastropoda</taxon>
        <taxon>Heterobranchia</taxon>
        <taxon>Euthyneura</taxon>
        <taxon>Panpulmonata</taxon>
        <taxon>Sacoglossa</taxon>
        <taxon>Placobranchoidea</taxon>
        <taxon>Plakobranchidae</taxon>
        <taxon>Elysia</taxon>
    </lineage>
</organism>
<reference evidence="2 3" key="1">
    <citation type="journal article" date="2021" name="Elife">
        <title>Chloroplast acquisition without the gene transfer in kleptoplastic sea slugs, Plakobranchus ocellatus.</title>
        <authorList>
            <person name="Maeda T."/>
            <person name="Takahashi S."/>
            <person name="Yoshida T."/>
            <person name="Shimamura S."/>
            <person name="Takaki Y."/>
            <person name="Nagai Y."/>
            <person name="Toyoda A."/>
            <person name="Suzuki Y."/>
            <person name="Arimoto A."/>
            <person name="Ishii H."/>
            <person name="Satoh N."/>
            <person name="Nishiyama T."/>
            <person name="Hasebe M."/>
            <person name="Maruyama T."/>
            <person name="Minagawa J."/>
            <person name="Obokata J."/>
            <person name="Shigenobu S."/>
        </authorList>
    </citation>
    <scope>NUCLEOTIDE SEQUENCE [LARGE SCALE GENOMIC DNA]</scope>
</reference>
<comment type="caution">
    <text evidence="2">The sequence shown here is derived from an EMBL/GenBank/DDBJ whole genome shotgun (WGS) entry which is preliminary data.</text>
</comment>
<keyword evidence="3" id="KW-1185">Reference proteome</keyword>
<dbReference type="EMBL" id="BMAT01003535">
    <property type="protein sequence ID" value="GFS27083.1"/>
    <property type="molecule type" value="Genomic_DNA"/>
</dbReference>
<dbReference type="Proteomes" id="UP000762676">
    <property type="component" value="Unassembled WGS sequence"/>
</dbReference>
<evidence type="ECO:0000313" key="2">
    <source>
        <dbReference type="EMBL" id="GFS27083.1"/>
    </source>
</evidence>
<dbReference type="AlphaFoldDB" id="A0AAV4JZD4"/>
<feature type="region of interest" description="Disordered" evidence="1">
    <location>
        <begin position="60"/>
        <end position="98"/>
    </location>
</feature>
<feature type="region of interest" description="Disordered" evidence="1">
    <location>
        <begin position="1"/>
        <end position="30"/>
    </location>
</feature>
<protein>
    <submittedName>
        <fullName evidence="2">Uncharacterized protein</fullName>
    </submittedName>
</protein>
<evidence type="ECO:0000256" key="1">
    <source>
        <dbReference type="SAM" id="MobiDB-lite"/>
    </source>
</evidence>
<accession>A0AAV4JZD4</accession>
<evidence type="ECO:0000313" key="3">
    <source>
        <dbReference type="Proteomes" id="UP000762676"/>
    </source>
</evidence>
<feature type="compositionally biased region" description="Basic and acidic residues" evidence="1">
    <location>
        <begin position="60"/>
        <end position="69"/>
    </location>
</feature>
<sequence>MAHDVEEELGLVGEQEMLEPHDQPLKPAPGELRLLKSDTALQLFCRDLNGTTAVKWQRWERGDSRNMEPKKKRGSQVNEETGEAIKYSEDPEYGPSDKEFQEITVSPSVYNMVCERGLDVMEMQIKGKLNTKLTQQKDRTLVDQLPCPNSSLVASLDSNSIMSAPEEANNTW</sequence>
<name>A0AAV4JZD4_9GAST</name>
<gene>
    <name evidence="2" type="ORF">ElyMa_001739100</name>
</gene>
<proteinExistence type="predicted"/>